<keyword evidence="3" id="KW-0119">Carbohydrate metabolism</keyword>
<evidence type="ECO:0000259" key="9">
    <source>
        <dbReference type="SMART" id="SM01066"/>
    </source>
</evidence>
<evidence type="ECO:0008006" key="12">
    <source>
        <dbReference type="Google" id="ProtNLM"/>
    </source>
</evidence>
<reference evidence="10" key="2">
    <citation type="submission" date="2020-09" db="EMBL/GenBank/DDBJ databases">
        <authorList>
            <person name="Sun Q."/>
            <person name="Sedlacek I."/>
        </authorList>
    </citation>
    <scope>NUCLEOTIDE SEQUENCE</scope>
    <source>
        <strain evidence="10">CCM 8606</strain>
    </source>
</reference>
<dbReference type="Gene3D" id="2.60.40.1180">
    <property type="entry name" value="Golgi alpha-mannosidase II"/>
    <property type="match status" value="1"/>
</dbReference>
<evidence type="ECO:0000256" key="2">
    <source>
        <dbReference type="ARBA" id="ARBA00022801"/>
    </source>
</evidence>
<dbReference type="InterPro" id="IPR005085">
    <property type="entry name" value="CBM25"/>
</dbReference>
<dbReference type="EMBL" id="BMDH01000002">
    <property type="protein sequence ID" value="GGI14461.1"/>
    <property type="molecule type" value="Genomic_DNA"/>
</dbReference>
<dbReference type="GO" id="GO:0004556">
    <property type="term" value="F:alpha-amylase activity"/>
    <property type="evidence" value="ECO:0007669"/>
    <property type="project" value="InterPro"/>
</dbReference>
<dbReference type="InterPro" id="IPR003343">
    <property type="entry name" value="Big_2"/>
</dbReference>
<comment type="caution">
    <text evidence="10">The sequence shown here is derived from an EMBL/GenBank/DDBJ whole genome shotgun (WGS) entry which is preliminary data.</text>
</comment>
<dbReference type="InterPro" id="IPR006046">
    <property type="entry name" value="Alpha_amylase"/>
</dbReference>
<dbReference type="Proteomes" id="UP000619536">
    <property type="component" value="Unassembled WGS sequence"/>
</dbReference>
<evidence type="ECO:0000256" key="3">
    <source>
        <dbReference type="ARBA" id="ARBA00023277"/>
    </source>
</evidence>
<dbReference type="SUPFAM" id="SSF51011">
    <property type="entry name" value="Glycosyl hydrolase domain"/>
    <property type="match status" value="1"/>
</dbReference>
<dbReference type="InterPro" id="IPR008964">
    <property type="entry name" value="Invasin/intimin_cell_adhesion"/>
</dbReference>
<keyword evidence="11" id="KW-1185">Reference proteome</keyword>
<feature type="domain" description="Carbohydrate binding module family 25" evidence="9">
    <location>
        <begin position="1375"/>
        <end position="1453"/>
    </location>
</feature>
<feature type="domain" description="Carbohydrate binding module family 25" evidence="9">
    <location>
        <begin position="1269"/>
        <end position="1345"/>
    </location>
</feature>
<proteinExistence type="inferred from homology"/>
<dbReference type="InterPro" id="IPR017853">
    <property type="entry name" value="GH"/>
</dbReference>
<comment type="similarity">
    <text evidence="1 5">Belongs to the glycosyl hydrolase 13 family.</text>
</comment>
<name>A0A8J3EZI2_9BIFI</name>
<dbReference type="InterPro" id="IPR006047">
    <property type="entry name" value="GH13_cat_dom"/>
</dbReference>
<dbReference type="SUPFAM" id="SSF49373">
    <property type="entry name" value="Invasin/intimin cell-adhesion fragments"/>
    <property type="match status" value="2"/>
</dbReference>
<evidence type="ECO:0000259" key="7">
    <source>
        <dbReference type="SMART" id="SM00635"/>
    </source>
</evidence>
<dbReference type="GO" id="GO:2001070">
    <property type="term" value="F:starch binding"/>
    <property type="evidence" value="ECO:0007669"/>
    <property type="project" value="InterPro"/>
</dbReference>
<gene>
    <name evidence="10" type="ORF">GCM10007377_11050</name>
</gene>
<dbReference type="PRINTS" id="PR00110">
    <property type="entry name" value="ALPHAAMYLASE"/>
</dbReference>
<dbReference type="Gene3D" id="3.20.20.80">
    <property type="entry name" value="Glycosidases"/>
    <property type="match status" value="1"/>
</dbReference>
<feature type="region of interest" description="Disordered" evidence="6">
    <location>
        <begin position="1"/>
        <end position="22"/>
    </location>
</feature>
<reference evidence="10" key="1">
    <citation type="journal article" date="2014" name="Int. J. Syst. Evol. Microbiol.">
        <title>Complete genome sequence of Corynebacterium casei LMG S-19264T (=DSM 44701T), isolated from a smear-ripened cheese.</title>
        <authorList>
            <consortium name="US DOE Joint Genome Institute (JGI-PGF)"/>
            <person name="Walter F."/>
            <person name="Albersmeier A."/>
            <person name="Kalinowski J."/>
            <person name="Ruckert C."/>
        </authorList>
    </citation>
    <scope>NUCLEOTIDE SEQUENCE</scope>
    <source>
        <strain evidence="10">CCM 8606</strain>
    </source>
</reference>
<organism evidence="10 11">
    <name type="scientific">Galliscardovia ingluviei</name>
    <dbReference type="NCBI Taxonomy" id="1769422"/>
    <lineage>
        <taxon>Bacteria</taxon>
        <taxon>Bacillati</taxon>
        <taxon>Actinomycetota</taxon>
        <taxon>Actinomycetes</taxon>
        <taxon>Bifidobacteriales</taxon>
        <taxon>Bifidobacteriaceae</taxon>
        <taxon>Galliscardovia</taxon>
    </lineage>
</organism>
<feature type="domain" description="BIG2" evidence="7">
    <location>
        <begin position="990"/>
        <end position="1075"/>
    </location>
</feature>
<feature type="compositionally biased region" description="Gly residues" evidence="6">
    <location>
        <begin position="964"/>
        <end position="983"/>
    </location>
</feature>
<sequence>MAGQHSEPTNARHAKRSSTMQISQRCVSAMKQSRMSRNNSNTSSKPKLLTRIAAGLLSVATLAGGAVLGAQTASAATTERDSYADTVGNATFEQARQKYGLTQSMKNGAILHAWMWSFKTITNHMEEIAKAGYTSIQTEPMSHIKTNPANGKKFAENWYYVYQPASSSIGNFVVGTEDDLKEMTATAHKYGIRIIVDVVANHFTSDWNAIDPSWQDKNLFHARTNCPGPNGEQINYGNRWQVTQCHLLGLWDINTQNQDAANRMQDFLVRAVNDGVDGFRFDAAKHVELPDELGSHSVYWDTILQNGAQYQYGEVLQGDGGLNYKGYADIFTKYSHDGGGNTASDYGKTVRAAIRSSNLSAGQISNISNGGAKDDQLVTWVESHDNYANSDKESTYLNDYQLKMGWALVGSRKAGAPLYFNRPVGSGGSNPQFAEQSQLGDAGDDMWKDPSVVAVNHFRNAMDGKSEYLRNCGSNSCLMVERYAKDGKANDGVVIANMGGDANLSGTQTTLDDGTYKDEVGGGTITVSGGTITQGSVKGGAVSVFYNADQASQPVAQSYAYAEGAASFTGDTTTVTFRAKDVTGATYSTSEGASGSFKDGDTITVGAKSKIGDTITVTVKATNSTDGSAISNTIKLAKQAVPEQKLAQQYKTNTVGFGKKKTITIDKSVSDWDSSMIIAQGAANDDPRVYRPNSMYEVPIDLYTLYGAYDDNNAYLMWEMTNVQDVVAPNDNYPLTQGTLFQNMNVPFFVAFNTGDSSTRVGKNAGLSTGGTIWDTGITWQQPVNKLVAISTNGANGPWVYGGDAKGLNANAMYGPAANAKTNTKASGIKFGYGQGILSQQVKGIDGGYGENNGRVIGDVSNDSARWVDFNTKGHNSSTMDFHYEMAIPLSELGITAADIESKGLGVELVATMGKSGMDALPYDMAMNDNAALDDAAGSQEKNSFEKSDFDNLTTTMAYIGKQGSAGGDNTGSETGGDTGETPGGNTTVAVESVAISGNGVAAGKATLDLSQGASALQLNATVKPDNATNANVAWKSSDEAVATVSATGLVTPLKAGTATITATADGKSANVTITVTGEVQKVADTTVYYPNTVFGADSTFIHYSKDGKTWTTAPGEKMTAACDGWVKATIKDMNEGELTFVFTNGSRRWDNNSRKNYKASGSTIVVNGGAISADAPCSIPVESVSIIGEGIASGKLTMKSGASTQLSAIVNPTNATKNTVTWSSSAPQVVNVTSNGTISATSQGSATITATADGKSASITVTVQSSKATPMTVWYKPSASWTNVKLYYRIYSDPQIARHGITMEKACDGWYSYTISDTKGAKVNVAFFNGIQWDTNKGKNYFVTGDTITIQNSSITTQAPNCSVDPVNPSADGEKQTVVWYKPNASWKTVKVYYRVYSTVEVARHNIAMTKGCDGWYKIVIDNPEQAKVNVAFTNGTQWDTNNNKHYYVNSDVVSITQGAMIDGVVPQCSVR</sequence>
<evidence type="ECO:0000259" key="8">
    <source>
        <dbReference type="SMART" id="SM00642"/>
    </source>
</evidence>
<dbReference type="Pfam" id="PF02368">
    <property type="entry name" value="Big_2"/>
    <property type="match status" value="2"/>
</dbReference>
<evidence type="ECO:0000313" key="10">
    <source>
        <dbReference type="EMBL" id="GGI14461.1"/>
    </source>
</evidence>
<feature type="domain" description="BIG2" evidence="7">
    <location>
        <begin position="1181"/>
        <end position="1263"/>
    </location>
</feature>
<dbReference type="SMART" id="SM00642">
    <property type="entry name" value="Aamy"/>
    <property type="match status" value="1"/>
</dbReference>
<keyword evidence="2" id="KW-0378">Hydrolase</keyword>
<dbReference type="Gene3D" id="2.60.40.10">
    <property type="entry name" value="Immunoglobulins"/>
    <property type="match status" value="3"/>
</dbReference>
<dbReference type="Pfam" id="PF00128">
    <property type="entry name" value="Alpha-amylase"/>
    <property type="match status" value="1"/>
</dbReference>
<dbReference type="Pfam" id="PF03423">
    <property type="entry name" value="CBM_25"/>
    <property type="match status" value="2"/>
</dbReference>
<dbReference type="SMART" id="SM00635">
    <property type="entry name" value="BID_2"/>
    <property type="match status" value="2"/>
</dbReference>
<evidence type="ECO:0000256" key="1">
    <source>
        <dbReference type="ARBA" id="ARBA00008061"/>
    </source>
</evidence>
<feature type="region of interest" description="Disordered" evidence="6">
    <location>
        <begin position="961"/>
        <end position="987"/>
    </location>
</feature>
<evidence type="ECO:0000256" key="5">
    <source>
        <dbReference type="RuleBase" id="RU003615"/>
    </source>
</evidence>
<dbReference type="InterPro" id="IPR013783">
    <property type="entry name" value="Ig-like_fold"/>
</dbReference>
<protein>
    <recommendedName>
        <fullName evidence="12">Alpha-amylase</fullName>
    </recommendedName>
</protein>
<evidence type="ECO:0000256" key="4">
    <source>
        <dbReference type="ARBA" id="ARBA00023295"/>
    </source>
</evidence>
<dbReference type="SMART" id="SM01066">
    <property type="entry name" value="CBM_25"/>
    <property type="match status" value="3"/>
</dbReference>
<accession>A0A8J3EZI2</accession>
<dbReference type="GO" id="GO:0043169">
    <property type="term" value="F:cation binding"/>
    <property type="evidence" value="ECO:0007669"/>
    <property type="project" value="InterPro"/>
</dbReference>
<feature type="domain" description="Glycosyl hydrolase family 13 catalytic" evidence="8">
    <location>
        <begin position="108"/>
        <end position="459"/>
    </location>
</feature>
<evidence type="ECO:0000313" key="11">
    <source>
        <dbReference type="Proteomes" id="UP000619536"/>
    </source>
</evidence>
<evidence type="ECO:0000256" key="6">
    <source>
        <dbReference type="SAM" id="MobiDB-lite"/>
    </source>
</evidence>
<dbReference type="Gene3D" id="2.60.40.1080">
    <property type="match status" value="2"/>
</dbReference>
<dbReference type="CDD" id="cd11315">
    <property type="entry name" value="AmyAc_bac1_AmyA"/>
    <property type="match status" value="1"/>
</dbReference>
<dbReference type="GO" id="GO:0005975">
    <property type="term" value="P:carbohydrate metabolic process"/>
    <property type="evidence" value="ECO:0007669"/>
    <property type="project" value="InterPro"/>
</dbReference>
<dbReference type="PANTHER" id="PTHR43447">
    <property type="entry name" value="ALPHA-AMYLASE"/>
    <property type="match status" value="1"/>
</dbReference>
<keyword evidence="4" id="KW-0326">Glycosidase</keyword>
<feature type="domain" description="Carbohydrate binding module family 25" evidence="9">
    <location>
        <begin position="1084"/>
        <end position="1163"/>
    </location>
</feature>
<dbReference type="InterPro" id="IPR013780">
    <property type="entry name" value="Glyco_hydro_b"/>
</dbReference>
<dbReference type="RefSeq" id="WP_188355252.1">
    <property type="nucleotide sequence ID" value="NZ_BMDH01000002.1"/>
</dbReference>
<dbReference type="SUPFAM" id="SSF51445">
    <property type="entry name" value="(Trans)glycosidases"/>
    <property type="match status" value="1"/>
</dbReference>